<dbReference type="GO" id="GO:0046872">
    <property type="term" value="F:metal ion binding"/>
    <property type="evidence" value="ECO:0007669"/>
    <property type="project" value="UniProtKB-KW"/>
</dbReference>
<name>E1ZK18_CHLVA</name>
<dbReference type="Pfam" id="PF01546">
    <property type="entry name" value="Peptidase_M20"/>
    <property type="match status" value="1"/>
</dbReference>
<proteinExistence type="predicted"/>
<feature type="region of interest" description="Disordered" evidence="7">
    <location>
        <begin position="208"/>
        <end position="255"/>
    </location>
</feature>
<dbReference type="GO" id="GO:0006144">
    <property type="term" value="P:purine nucleobase metabolic process"/>
    <property type="evidence" value="ECO:0007669"/>
    <property type="project" value="UniProtKB-KW"/>
</dbReference>
<accession>E1ZK18</accession>
<evidence type="ECO:0000256" key="2">
    <source>
        <dbReference type="ARBA" id="ARBA00011738"/>
    </source>
</evidence>
<dbReference type="PANTHER" id="PTHR32494">
    <property type="entry name" value="ALLANTOATE DEIMINASE-RELATED"/>
    <property type="match status" value="1"/>
</dbReference>
<dbReference type="GO" id="GO:0016813">
    <property type="term" value="F:hydrolase activity, acting on carbon-nitrogen (but not peptide) bonds, in linear amidines"/>
    <property type="evidence" value="ECO:0007669"/>
    <property type="project" value="InterPro"/>
</dbReference>
<dbReference type="FunCoup" id="E1ZK18">
    <property type="interactions" value="3"/>
</dbReference>
<dbReference type="GeneID" id="17353215"/>
<gene>
    <name evidence="9" type="ORF">CHLNCDRAFT_53494</name>
</gene>
<dbReference type="STRING" id="554065.E1ZK18"/>
<keyword evidence="4" id="KW-0479">Metal-binding</keyword>
<dbReference type="InterPro" id="IPR002933">
    <property type="entry name" value="Peptidase_M20"/>
</dbReference>
<feature type="compositionally biased region" description="Acidic residues" evidence="7">
    <location>
        <begin position="239"/>
        <end position="248"/>
    </location>
</feature>
<dbReference type="KEGG" id="cvr:CHLNCDRAFT_53494"/>
<evidence type="ECO:0000256" key="1">
    <source>
        <dbReference type="ARBA" id="ARBA00001936"/>
    </source>
</evidence>
<keyword evidence="6" id="KW-0464">Manganese</keyword>
<dbReference type="InParanoid" id="E1ZK18"/>
<dbReference type="PANTHER" id="PTHR32494:SF19">
    <property type="entry name" value="ALLANTOATE DEIMINASE-RELATED"/>
    <property type="match status" value="1"/>
</dbReference>
<keyword evidence="5" id="KW-0378">Hydrolase</keyword>
<protein>
    <recommendedName>
        <fullName evidence="11">Peptidase M28 domain-containing protein</fullName>
    </recommendedName>
</protein>
<evidence type="ECO:0008006" key="11">
    <source>
        <dbReference type="Google" id="ProtNLM"/>
    </source>
</evidence>
<dbReference type="OrthoDB" id="4676at2759"/>
<dbReference type="EMBL" id="GL433850">
    <property type="protein sequence ID" value="EFN53618.1"/>
    <property type="molecule type" value="Genomic_DNA"/>
</dbReference>
<keyword evidence="8" id="KW-0732">Signal</keyword>
<evidence type="ECO:0000313" key="9">
    <source>
        <dbReference type="EMBL" id="EFN53618.1"/>
    </source>
</evidence>
<feature type="chain" id="PRO_5003156500" description="Peptidase M28 domain-containing protein" evidence="8">
    <location>
        <begin position="26"/>
        <end position="317"/>
    </location>
</feature>
<dbReference type="SUPFAM" id="SSF53187">
    <property type="entry name" value="Zn-dependent exopeptidases"/>
    <property type="match status" value="1"/>
</dbReference>
<keyword evidence="3" id="KW-0659">Purine metabolism</keyword>
<evidence type="ECO:0000256" key="4">
    <source>
        <dbReference type="ARBA" id="ARBA00022723"/>
    </source>
</evidence>
<evidence type="ECO:0000256" key="8">
    <source>
        <dbReference type="SAM" id="SignalP"/>
    </source>
</evidence>
<dbReference type="AlphaFoldDB" id="E1ZK18"/>
<comment type="cofactor">
    <cofactor evidence="1">
        <name>Mn(2+)</name>
        <dbReference type="ChEBI" id="CHEBI:29035"/>
    </cofactor>
</comment>
<dbReference type="Gene3D" id="3.40.630.10">
    <property type="entry name" value="Zn peptidases"/>
    <property type="match status" value="3"/>
</dbReference>
<organism evidence="10">
    <name type="scientific">Chlorella variabilis</name>
    <name type="common">Green alga</name>
    <dbReference type="NCBI Taxonomy" id="554065"/>
    <lineage>
        <taxon>Eukaryota</taxon>
        <taxon>Viridiplantae</taxon>
        <taxon>Chlorophyta</taxon>
        <taxon>core chlorophytes</taxon>
        <taxon>Trebouxiophyceae</taxon>
        <taxon>Chlorellales</taxon>
        <taxon>Chlorellaceae</taxon>
        <taxon>Chlorella clade</taxon>
        <taxon>Chlorella</taxon>
    </lineage>
</organism>
<dbReference type="Gene3D" id="3.30.70.360">
    <property type="match status" value="1"/>
</dbReference>
<comment type="subunit">
    <text evidence="2">Homodimer.</text>
</comment>
<dbReference type="Proteomes" id="UP000008141">
    <property type="component" value="Unassembled WGS sequence"/>
</dbReference>
<dbReference type="RefSeq" id="XP_005845720.1">
    <property type="nucleotide sequence ID" value="XM_005845658.1"/>
</dbReference>
<evidence type="ECO:0000256" key="3">
    <source>
        <dbReference type="ARBA" id="ARBA00022631"/>
    </source>
</evidence>
<keyword evidence="10" id="KW-1185">Reference proteome</keyword>
<evidence type="ECO:0000256" key="6">
    <source>
        <dbReference type="ARBA" id="ARBA00023211"/>
    </source>
</evidence>
<reference evidence="9 10" key="1">
    <citation type="journal article" date="2010" name="Plant Cell">
        <title>The Chlorella variabilis NC64A genome reveals adaptation to photosymbiosis, coevolution with viruses, and cryptic sex.</title>
        <authorList>
            <person name="Blanc G."/>
            <person name="Duncan G."/>
            <person name="Agarkova I."/>
            <person name="Borodovsky M."/>
            <person name="Gurnon J."/>
            <person name="Kuo A."/>
            <person name="Lindquist E."/>
            <person name="Lucas S."/>
            <person name="Pangilinan J."/>
            <person name="Polle J."/>
            <person name="Salamov A."/>
            <person name="Terry A."/>
            <person name="Yamada T."/>
            <person name="Dunigan D.D."/>
            <person name="Grigoriev I.V."/>
            <person name="Claverie J.M."/>
            <person name="Van Etten J.L."/>
        </authorList>
    </citation>
    <scope>NUCLEOTIDE SEQUENCE [LARGE SCALE GENOMIC DNA]</scope>
    <source>
        <strain evidence="9 10">NC64A</strain>
    </source>
</reference>
<feature type="signal peptide" evidence="8">
    <location>
        <begin position="1"/>
        <end position="25"/>
    </location>
</feature>
<evidence type="ECO:0000313" key="10">
    <source>
        <dbReference type="Proteomes" id="UP000008141"/>
    </source>
</evidence>
<evidence type="ECO:0000256" key="7">
    <source>
        <dbReference type="SAM" id="MobiDB-lite"/>
    </source>
</evidence>
<sequence length="317" mass="33719">MASRTGPGLLFAAGAIILLAGGVAAAAADKRPQLSDETLYQLLYVEPNHYLQSLGNISDVPGSLSRTFLSPAHRRAAGRLRRWMASAGMRTWADQMANVHGIVKASDPEAPTIILGSHYDTVVDGGNNANFTLDIRSRWDKNRKQVIQQLKTTMEAVCARRKLQCRLYVKNEAAAVEANPELVEGLLNATVDAESLVARLLAQARLHAPPAPPPAATCAAPADGGMQGTPCAEPPADTETTDDSDAGADGDVTGDALVSGAGHDAMVFAEVTKMGMLFVRCRDGISHSPLEHVTPDDVAAATATLYRYLRKHLLFNT</sequence>
<dbReference type="InterPro" id="IPR010158">
    <property type="entry name" value="Amidase_Cbmase"/>
</dbReference>
<evidence type="ECO:0000256" key="5">
    <source>
        <dbReference type="ARBA" id="ARBA00022801"/>
    </source>
</evidence>
<dbReference type="OMA" id="HEWMEDA"/>